<proteinExistence type="predicted"/>
<evidence type="ECO:0000313" key="2">
    <source>
        <dbReference type="EMBL" id="QDS96416.1"/>
    </source>
</evidence>
<dbReference type="OrthoDB" id="291356at2"/>
<gene>
    <name evidence="2" type="ORF">FF011L_52260</name>
</gene>
<accession>A0A517MNF4</accession>
<dbReference type="InterPro" id="IPR011464">
    <property type="entry name" value="DUF1570"/>
</dbReference>
<keyword evidence="3" id="KW-1185">Reference proteome</keyword>
<protein>
    <recommendedName>
        <fullName evidence="1">DUF1570 domain-containing protein</fullName>
    </recommendedName>
</protein>
<dbReference type="RefSeq" id="WP_145354564.1">
    <property type="nucleotide sequence ID" value="NZ_CP036262.1"/>
</dbReference>
<dbReference type="KEGG" id="rml:FF011L_52260"/>
<reference evidence="2 3" key="1">
    <citation type="submission" date="2019-02" db="EMBL/GenBank/DDBJ databases">
        <title>Deep-cultivation of Planctomycetes and their phenomic and genomic characterization uncovers novel biology.</title>
        <authorList>
            <person name="Wiegand S."/>
            <person name="Jogler M."/>
            <person name="Boedeker C."/>
            <person name="Pinto D."/>
            <person name="Vollmers J."/>
            <person name="Rivas-Marin E."/>
            <person name="Kohn T."/>
            <person name="Peeters S.H."/>
            <person name="Heuer A."/>
            <person name="Rast P."/>
            <person name="Oberbeckmann S."/>
            <person name="Bunk B."/>
            <person name="Jeske O."/>
            <person name="Meyerdierks A."/>
            <person name="Storesund J.E."/>
            <person name="Kallscheuer N."/>
            <person name="Luecker S."/>
            <person name="Lage O.M."/>
            <person name="Pohl T."/>
            <person name="Merkel B.J."/>
            <person name="Hornburger P."/>
            <person name="Mueller R.-W."/>
            <person name="Bruemmer F."/>
            <person name="Labrenz M."/>
            <person name="Spormann A.M."/>
            <person name="Op den Camp H."/>
            <person name="Overmann J."/>
            <person name="Amann R."/>
            <person name="Jetten M.S.M."/>
            <person name="Mascher T."/>
            <person name="Medema M.H."/>
            <person name="Devos D.P."/>
            <person name="Kaster A.-K."/>
            <person name="Ovreas L."/>
            <person name="Rohde M."/>
            <person name="Galperin M.Y."/>
            <person name="Jogler C."/>
        </authorList>
    </citation>
    <scope>NUCLEOTIDE SEQUENCE [LARGE SCALE GENOMIC DNA]</scope>
    <source>
        <strain evidence="2 3">FF011L</strain>
    </source>
</reference>
<dbReference type="Proteomes" id="UP000320672">
    <property type="component" value="Chromosome"/>
</dbReference>
<evidence type="ECO:0000259" key="1">
    <source>
        <dbReference type="Pfam" id="PF07607"/>
    </source>
</evidence>
<sequence>MLKRSPFLPFFALLALWIALSVTVAAERPAMVEFQWAGQTMQGLQLINVPERTVVLGQDGWLHDTVDKTKPENLRRIDAGFTPASVAEVRGQLLSEFGRDYEVVATTHYLVVQPRGRGQRWPKHFEELYRQFIRHMELRGIQIRSGRFPLVAVVLPDRQAMQDQFQKLGIQISNVAGVYHLASNRVMMHENGYAEYIAETIRHETAHQAAYNTGVHSRVSVTPQWLVEGIGSLFEPAKMGASRENRSTRDRVHANYARQFQKRYQDSESLLQAIRQLVSDDTAFKDPDQIADAYCLSWAMVFYLSEARPESFRAAVQQTSTGPPFRVYPRSHRIRDFQAWVGGDIERFTIDLQRYVRAL</sequence>
<dbReference type="EMBL" id="CP036262">
    <property type="protein sequence ID" value="QDS96416.1"/>
    <property type="molecule type" value="Genomic_DNA"/>
</dbReference>
<evidence type="ECO:0000313" key="3">
    <source>
        <dbReference type="Proteomes" id="UP000320672"/>
    </source>
</evidence>
<dbReference type="Pfam" id="PF07607">
    <property type="entry name" value="DUF1570"/>
    <property type="match status" value="1"/>
</dbReference>
<feature type="domain" description="DUF1570" evidence="1">
    <location>
        <begin position="199"/>
        <end position="325"/>
    </location>
</feature>
<dbReference type="AlphaFoldDB" id="A0A517MNF4"/>
<name>A0A517MNF4_9BACT</name>
<organism evidence="2 3">
    <name type="scientific">Roseimaritima multifibrata</name>
    <dbReference type="NCBI Taxonomy" id="1930274"/>
    <lineage>
        <taxon>Bacteria</taxon>
        <taxon>Pseudomonadati</taxon>
        <taxon>Planctomycetota</taxon>
        <taxon>Planctomycetia</taxon>
        <taxon>Pirellulales</taxon>
        <taxon>Pirellulaceae</taxon>
        <taxon>Roseimaritima</taxon>
    </lineage>
</organism>